<feature type="compositionally biased region" description="Low complexity" evidence="1">
    <location>
        <begin position="405"/>
        <end position="421"/>
    </location>
</feature>
<comment type="caution">
    <text evidence="2">The sequence shown here is derived from an EMBL/GenBank/DDBJ whole genome shotgun (WGS) entry which is preliminary data.</text>
</comment>
<feature type="compositionally biased region" description="Acidic residues" evidence="1">
    <location>
        <begin position="265"/>
        <end position="276"/>
    </location>
</feature>
<name>A0AAD4QC90_9AGAM</name>
<feature type="compositionally biased region" description="Low complexity" evidence="1">
    <location>
        <begin position="105"/>
        <end position="116"/>
    </location>
</feature>
<dbReference type="Proteomes" id="UP001201163">
    <property type="component" value="Unassembled WGS sequence"/>
</dbReference>
<feature type="region of interest" description="Disordered" evidence="1">
    <location>
        <begin position="250"/>
        <end position="551"/>
    </location>
</feature>
<dbReference type="AlphaFoldDB" id="A0AAD4QC90"/>
<proteinExistence type="predicted"/>
<feature type="compositionally biased region" description="Low complexity" evidence="1">
    <location>
        <begin position="153"/>
        <end position="165"/>
    </location>
</feature>
<feature type="compositionally biased region" description="Low complexity" evidence="1">
    <location>
        <begin position="376"/>
        <end position="394"/>
    </location>
</feature>
<feature type="compositionally biased region" description="Basic and acidic residues" evidence="1">
    <location>
        <begin position="365"/>
        <end position="375"/>
    </location>
</feature>
<gene>
    <name evidence="2" type="ORF">EDB92DRAFT_1019888</name>
</gene>
<reference evidence="2" key="1">
    <citation type="submission" date="2022-01" db="EMBL/GenBank/DDBJ databases">
        <title>Comparative genomics reveals a dynamic genome evolution in the ectomycorrhizal milk-cap (Lactarius) mushrooms.</title>
        <authorList>
            <consortium name="DOE Joint Genome Institute"/>
            <person name="Lebreton A."/>
            <person name="Tang N."/>
            <person name="Kuo A."/>
            <person name="LaButti K."/>
            <person name="Drula E."/>
            <person name="Barry K."/>
            <person name="Clum A."/>
            <person name="Lipzen A."/>
            <person name="Mousain D."/>
            <person name="Ng V."/>
            <person name="Wang R."/>
            <person name="Wang X."/>
            <person name="Dai Y."/>
            <person name="Henrissat B."/>
            <person name="Grigoriev I.V."/>
            <person name="Guerin-Laguette A."/>
            <person name="Yu F."/>
            <person name="Martin F.M."/>
        </authorList>
    </citation>
    <scope>NUCLEOTIDE SEQUENCE</scope>
    <source>
        <strain evidence="2">QP</strain>
    </source>
</reference>
<feature type="compositionally biased region" description="Basic and acidic residues" evidence="1">
    <location>
        <begin position="473"/>
        <end position="482"/>
    </location>
</feature>
<evidence type="ECO:0000256" key="1">
    <source>
        <dbReference type="SAM" id="MobiDB-lite"/>
    </source>
</evidence>
<dbReference type="EMBL" id="JAKELL010000041">
    <property type="protein sequence ID" value="KAH8988634.1"/>
    <property type="molecule type" value="Genomic_DNA"/>
</dbReference>
<keyword evidence="3" id="KW-1185">Reference proteome</keyword>
<accession>A0AAD4QC90</accession>
<protein>
    <submittedName>
        <fullName evidence="2">Uncharacterized protein</fullName>
    </submittedName>
</protein>
<evidence type="ECO:0000313" key="3">
    <source>
        <dbReference type="Proteomes" id="UP001201163"/>
    </source>
</evidence>
<feature type="compositionally biased region" description="Polar residues" evidence="1">
    <location>
        <begin position="175"/>
        <end position="187"/>
    </location>
</feature>
<feature type="compositionally biased region" description="Polar residues" evidence="1">
    <location>
        <begin position="95"/>
        <end position="104"/>
    </location>
</feature>
<feature type="compositionally biased region" description="Polar residues" evidence="1">
    <location>
        <begin position="315"/>
        <end position="324"/>
    </location>
</feature>
<evidence type="ECO:0000313" key="2">
    <source>
        <dbReference type="EMBL" id="KAH8988634.1"/>
    </source>
</evidence>
<organism evidence="2 3">
    <name type="scientific">Lactarius akahatsu</name>
    <dbReference type="NCBI Taxonomy" id="416441"/>
    <lineage>
        <taxon>Eukaryota</taxon>
        <taxon>Fungi</taxon>
        <taxon>Dikarya</taxon>
        <taxon>Basidiomycota</taxon>
        <taxon>Agaricomycotina</taxon>
        <taxon>Agaricomycetes</taxon>
        <taxon>Russulales</taxon>
        <taxon>Russulaceae</taxon>
        <taxon>Lactarius</taxon>
    </lineage>
</organism>
<feature type="compositionally biased region" description="Low complexity" evidence="1">
    <location>
        <begin position="68"/>
        <end position="82"/>
    </location>
</feature>
<feature type="region of interest" description="Disordered" evidence="1">
    <location>
        <begin position="1"/>
        <end position="236"/>
    </location>
</feature>
<sequence>MASLSSLPPPSAPASTRLDWGHSGERGSTFRGVSRGRGSANRGDRSRGGRGGRRGATSTRGGRAHGSPPTAADNTNTPTIPTESAKPAQPPAVPPTNTSASTKNPSSSLPRSPPSLDLTAKPKPSARRAQHAANNLPSLTIEPASPTVNPSGSAPHSASTSSSRPTARRRRSHNNKSSAATLSSENLTVEALASVMKARKSRTSPSSPHGPPKAPASKDAPPHLSAGPTVTSFSTNTNIDSLVEHVRALAMDHRPSTPGSHIDWADEDDSLPDLDDWGVSPGSGTSAGADPGPSESIEKARLQLMSPILDDSLKQLPQSFDKTNPPSPSVDSGSPSPRIAVKAPVSEVNGGHVTDVPDTPSPPIEVDKQEGHAPRSSEPSPSEGSSTSPESAPTSKDKDAPPHLSSTASGSPSTTPQSGRSLGDSIHAPPHDERASSEAPPETPGLDFELDVGKRGLAASIHAPKSSSSSESRLSEEPRPAPEPRIPAHGRSRTLGRPSAFAVGTKHGFLSGSSTPAAAARADATKGPHHARTQSTPASHRQRQSRPVITMDARSRLARTLGMALPTKKEVIDTNLAASSE</sequence>
<feature type="compositionally biased region" description="Low complexity" evidence="1">
    <location>
        <begin position="458"/>
        <end position="472"/>
    </location>
</feature>